<organism evidence="1 2">
    <name type="scientific">Mucor saturninus</name>
    <dbReference type="NCBI Taxonomy" id="64648"/>
    <lineage>
        <taxon>Eukaryota</taxon>
        <taxon>Fungi</taxon>
        <taxon>Fungi incertae sedis</taxon>
        <taxon>Mucoromycota</taxon>
        <taxon>Mucoromycotina</taxon>
        <taxon>Mucoromycetes</taxon>
        <taxon>Mucorales</taxon>
        <taxon>Mucorineae</taxon>
        <taxon>Mucoraceae</taxon>
        <taxon>Mucor</taxon>
    </lineage>
</organism>
<gene>
    <name evidence="1" type="ORF">INT47_002658</name>
</gene>
<dbReference type="OrthoDB" id="2283549at2759"/>
<dbReference type="AlphaFoldDB" id="A0A8H7QLH8"/>
<dbReference type="Proteomes" id="UP000603453">
    <property type="component" value="Unassembled WGS sequence"/>
</dbReference>
<sequence>LVSGPFAGAIHDMSMLDSSDIVSELDGILDCEDIDDKFYALPFLTGLALTDNQCTTNEMMSSVRECVEWEFGHVVTLFAFVGYRPGQKVFLIRVGMFYVVSTSVHNEDRNSRASFDRVPVEARSNAFFCSSSSLEVS</sequence>
<evidence type="ECO:0000313" key="1">
    <source>
        <dbReference type="EMBL" id="KAG2194864.1"/>
    </source>
</evidence>
<name>A0A8H7QLH8_9FUNG</name>
<comment type="caution">
    <text evidence="1">The sequence shown here is derived from an EMBL/GenBank/DDBJ whole genome shotgun (WGS) entry which is preliminary data.</text>
</comment>
<reference evidence="1" key="1">
    <citation type="submission" date="2020-12" db="EMBL/GenBank/DDBJ databases">
        <title>Metabolic potential, ecology and presence of endohyphal bacteria is reflected in genomic diversity of Mucoromycotina.</title>
        <authorList>
            <person name="Muszewska A."/>
            <person name="Okrasinska A."/>
            <person name="Steczkiewicz K."/>
            <person name="Drgas O."/>
            <person name="Orlowska M."/>
            <person name="Perlinska-Lenart U."/>
            <person name="Aleksandrzak-Piekarczyk T."/>
            <person name="Szatraj K."/>
            <person name="Zielenkiewicz U."/>
            <person name="Pilsyk S."/>
            <person name="Malc E."/>
            <person name="Mieczkowski P."/>
            <person name="Kruszewska J.S."/>
            <person name="Biernat P."/>
            <person name="Pawlowska J."/>
        </authorList>
    </citation>
    <scope>NUCLEOTIDE SEQUENCE</scope>
    <source>
        <strain evidence="1">WA0000017839</strain>
    </source>
</reference>
<proteinExistence type="predicted"/>
<accession>A0A8H7QLH8</accession>
<dbReference type="EMBL" id="JAEPRD010000185">
    <property type="protein sequence ID" value="KAG2194864.1"/>
    <property type="molecule type" value="Genomic_DNA"/>
</dbReference>
<feature type="non-terminal residue" evidence="1">
    <location>
        <position position="1"/>
    </location>
</feature>
<protein>
    <submittedName>
        <fullName evidence="1">Uncharacterized protein</fullName>
    </submittedName>
</protein>
<keyword evidence="2" id="KW-1185">Reference proteome</keyword>
<evidence type="ECO:0000313" key="2">
    <source>
        <dbReference type="Proteomes" id="UP000603453"/>
    </source>
</evidence>